<accession>A0ACC3BUB8</accession>
<evidence type="ECO:0000313" key="2">
    <source>
        <dbReference type="Proteomes" id="UP000798662"/>
    </source>
</evidence>
<comment type="caution">
    <text evidence="1">The sequence shown here is derived from an EMBL/GenBank/DDBJ whole genome shotgun (WGS) entry which is preliminary data.</text>
</comment>
<dbReference type="EMBL" id="CM020618">
    <property type="protein sequence ID" value="KAK1861634.1"/>
    <property type="molecule type" value="Genomic_DNA"/>
</dbReference>
<gene>
    <name evidence="1" type="ORF">I4F81_004215</name>
</gene>
<protein>
    <submittedName>
        <fullName evidence="1">Uncharacterized protein</fullName>
    </submittedName>
</protein>
<organism evidence="1 2">
    <name type="scientific">Pyropia yezoensis</name>
    <name type="common">Susabi-nori</name>
    <name type="synonym">Porphyra yezoensis</name>
    <dbReference type="NCBI Taxonomy" id="2788"/>
    <lineage>
        <taxon>Eukaryota</taxon>
        <taxon>Rhodophyta</taxon>
        <taxon>Bangiophyceae</taxon>
        <taxon>Bangiales</taxon>
        <taxon>Bangiaceae</taxon>
        <taxon>Pyropia</taxon>
    </lineage>
</organism>
<keyword evidence="2" id="KW-1185">Reference proteome</keyword>
<proteinExistence type="predicted"/>
<dbReference type="Proteomes" id="UP000798662">
    <property type="component" value="Chromosome 1"/>
</dbReference>
<name>A0ACC3BUB8_PYRYE</name>
<reference evidence="1" key="1">
    <citation type="submission" date="2019-11" db="EMBL/GenBank/DDBJ databases">
        <title>Nori genome reveals adaptations in red seaweeds to the harsh intertidal environment.</title>
        <authorList>
            <person name="Wang D."/>
            <person name="Mao Y."/>
        </authorList>
    </citation>
    <scope>NUCLEOTIDE SEQUENCE</scope>
    <source>
        <tissue evidence="1">Gametophyte</tissue>
    </source>
</reference>
<evidence type="ECO:0000313" key="1">
    <source>
        <dbReference type="EMBL" id="KAK1861634.1"/>
    </source>
</evidence>
<sequence length="657" mass="62582">MGAPPVLTVQVGTYANHVGAHYWNLGDEALGRSGGPATGLAPDGAPFWRVAPAAGRGGGVTLTPAVVMIGAGGGGGGPSGGWHYATAGGAGGGAGGPAAATPADAPNGAPAPFDEDADVVAARRLEDPTAVRYWSDYLKAPLWRHSLLSVGGGGSSAADGAPSSLAAGLTVAAGPASAGDGGDGGGGLLAAAVDRVRRLAEEADRLGGVQLLAESRSGMGAVGGELLAALRDELLSPSTPVLVIGAAPFIDAPAAAAAAPAAAAPTSAAAVAAAAVAADACEGWLLAAAADAGATYVPLTTRGWASAATRRRGCGDGGSGGGWSVTGPGGAWRADPSAAYHSAAILATALDVAAGTPGRRAGAGAGSAGDLASLGDLTAALRPAAWAVLSRPRVCLPLVRAPGLRLSTQLSAGLGRLATSPAMVPLSSAPRRSRTAGSGRLRRAPRRRYGEGADSSDEEAAEEAAAAAAAAGRRHGGGGGGRRRPPAAGTAAAAAGVSVAAQAVCLRGVGLGPLPPDGAPTTAAAAALDGHAAATEAAATAAGRAATAVAAAPVALPVPYPRLFGRMFGPRGEALAVPRRPAGGGGGGGGGGGDGGEWGVELTEAAVLTALTTEGGRRGWSVATADGAAAALRRVGGDGAADAAEALTSLADDYATL</sequence>